<keyword evidence="11" id="KW-0539">Nucleus</keyword>
<dbReference type="CDD" id="cd00223">
    <property type="entry name" value="TOPRIM_TopoIIB_SPO"/>
    <property type="match status" value="1"/>
</dbReference>
<evidence type="ECO:0000256" key="12">
    <source>
        <dbReference type="PROSITE-ProRule" id="PRU01385"/>
    </source>
</evidence>
<evidence type="ECO:0000256" key="2">
    <source>
        <dbReference type="ARBA" id="ARBA00001946"/>
    </source>
</evidence>
<comment type="cofactor">
    <cofactor evidence="2">
        <name>Mg(2+)</name>
        <dbReference type="ChEBI" id="CHEBI:18420"/>
    </cofactor>
</comment>
<evidence type="ECO:0000256" key="6">
    <source>
        <dbReference type="ARBA" id="ARBA00022723"/>
    </source>
</evidence>
<evidence type="ECO:0000256" key="7">
    <source>
        <dbReference type="ARBA" id="ARBA00022842"/>
    </source>
</evidence>
<comment type="similarity">
    <text evidence="4 12">Belongs to the TOP6A family.</text>
</comment>
<keyword evidence="10 12" id="KW-0413">Isomerase</keyword>
<gene>
    <name evidence="15" type="ORF">CVLEPA_LOCUS31582</name>
</gene>
<dbReference type="Pfam" id="PF04406">
    <property type="entry name" value="TP6A_N"/>
    <property type="match status" value="1"/>
</dbReference>
<evidence type="ECO:0000256" key="9">
    <source>
        <dbReference type="ARBA" id="ARBA00023125"/>
    </source>
</evidence>
<evidence type="ECO:0000259" key="13">
    <source>
        <dbReference type="Pfam" id="PF04406"/>
    </source>
</evidence>
<dbReference type="Gene3D" id="3.40.1360.10">
    <property type="match status" value="1"/>
</dbReference>
<dbReference type="InterPro" id="IPR002815">
    <property type="entry name" value="Spo11/TopoVI_A"/>
</dbReference>
<accession>A0ABP0H294</accession>
<feature type="active site" description="O-(5'-phospho-DNA)-tyrosine intermediate" evidence="12">
    <location>
        <position position="132"/>
    </location>
</feature>
<evidence type="ECO:0000256" key="10">
    <source>
        <dbReference type="ARBA" id="ARBA00023235"/>
    </source>
</evidence>
<evidence type="ECO:0000259" key="14">
    <source>
        <dbReference type="Pfam" id="PF21180"/>
    </source>
</evidence>
<dbReference type="SUPFAM" id="SSF56726">
    <property type="entry name" value="DNA topoisomerase IV, alpha subunit"/>
    <property type="match status" value="1"/>
</dbReference>
<organism evidence="15 16">
    <name type="scientific">Clavelina lepadiformis</name>
    <name type="common">Light-bulb sea squirt</name>
    <name type="synonym">Ascidia lepadiformis</name>
    <dbReference type="NCBI Taxonomy" id="159417"/>
    <lineage>
        <taxon>Eukaryota</taxon>
        <taxon>Metazoa</taxon>
        <taxon>Chordata</taxon>
        <taxon>Tunicata</taxon>
        <taxon>Ascidiacea</taxon>
        <taxon>Aplousobranchia</taxon>
        <taxon>Clavelinidae</taxon>
        <taxon>Clavelina</taxon>
    </lineage>
</organism>
<protein>
    <recommendedName>
        <fullName evidence="5">DNA topoisomerase (ATP-hydrolyzing)</fullName>
        <ecNumber evidence="5">5.6.2.2</ecNumber>
    </recommendedName>
</protein>
<evidence type="ECO:0000256" key="4">
    <source>
        <dbReference type="ARBA" id="ARBA00006559"/>
    </source>
</evidence>
<evidence type="ECO:0000256" key="8">
    <source>
        <dbReference type="ARBA" id="ARBA00023029"/>
    </source>
</evidence>
<proteinExistence type="inferred from homology"/>
<keyword evidence="6" id="KW-0479">Metal-binding</keyword>
<evidence type="ECO:0000256" key="11">
    <source>
        <dbReference type="ARBA" id="ARBA00023242"/>
    </source>
</evidence>
<dbReference type="PROSITE" id="PS52041">
    <property type="entry name" value="TOPO_IIB"/>
    <property type="match status" value="1"/>
</dbReference>
<dbReference type="PRINTS" id="PR01551">
    <property type="entry name" value="SPO11HOMOLOG"/>
</dbReference>
<sequence length="390" mass="44908">MSQNNYDSFSRNFWDNLEKLQEFDKCTYNLDDTVPISREEVLSRLEDIVVQVVHQISGESIPNIRLRNRRTWENCRYVPNYGIQMVTTPTFSTVSFAKENSVEKFGLILKIMSMIYKLLQSDQVATKRDLYYEEPHLFRNQTMLDHIIDDIACMLEVPRRFLNVVATSKGCVVGDLSYTGPDGEVVDCLSASSGVMIPAWIDKLDNFRTVHAKFVLVVEKDATFQRLIDDGLITSMPCVMITGKGVPDVNTRLMVKRIWKELEIPVFGLMDADPHGIEIMFVYRFGSVSQSFDATSLSLPFLKWIGIFASDIRRLQLPDDAVKALTSNDEMKCRDMLSRPYIPFHHDIQQEIHEMLLTKKKAEIQSLTRISQKYLSQVFIPSKIKHGDWI</sequence>
<keyword evidence="16" id="KW-1185">Reference proteome</keyword>
<evidence type="ECO:0000256" key="3">
    <source>
        <dbReference type="ARBA" id="ARBA00004123"/>
    </source>
</evidence>
<keyword evidence="7" id="KW-0460">Magnesium</keyword>
<comment type="caution">
    <text evidence="15">The sequence shown here is derived from an EMBL/GenBank/DDBJ whole genome shotgun (WGS) entry which is preliminary data.</text>
</comment>
<feature type="domain" description="Topoisomerase 6 subunit A/Spo11 TOPRIM" evidence="14">
    <location>
        <begin position="214"/>
        <end position="384"/>
    </location>
</feature>
<dbReference type="Gene3D" id="1.10.10.10">
    <property type="entry name" value="Winged helix-like DNA-binding domain superfamily/Winged helix DNA-binding domain"/>
    <property type="match status" value="1"/>
</dbReference>
<dbReference type="PANTHER" id="PTHR10848">
    <property type="entry name" value="MEIOTIC RECOMBINATION PROTEIN SPO11"/>
    <property type="match status" value="1"/>
</dbReference>
<dbReference type="InterPro" id="IPR013048">
    <property type="entry name" value="Meiotic_Spo11"/>
</dbReference>
<evidence type="ECO:0000256" key="1">
    <source>
        <dbReference type="ARBA" id="ARBA00000185"/>
    </source>
</evidence>
<dbReference type="EC" id="5.6.2.2" evidence="5"/>
<dbReference type="PRINTS" id="PR01550">
    <property type="entry name" value="TOP6AFAMILY"/>
</dbReference>
<dbReference type="EMBL" id="CAWYQH010000174">
    <property type="protein sequence ID" value="CAK8698109.1"/>
    <property type="molecule type" value="Genomic_DNA"/>
</dbReference>
<comment type="subcellular location">
    <subcellularLocation>
        <location evidence="3">Nucleus</location>
    </subcellularLocation>
</comment>
<keyword evidence="9 12" id="KW-0238">DNA-binding</keyword>
<dbReference type="InterPro" id="IPR034136">
    <property type="entry name" value="TOPRIM_Topo6A/Spo11"/>
</dbReference>
<reference evidence="15 16" key="1">
    <citation type="submission" date="2024-02" db="EMBL/GenBank/DDBJ databases">
        <authorList>
            <person name="Daric V."/>
            <person name="Darras S."/>
        </authorList>
    </citation>
    <scope>NUCLEOTIDE SEQUENCE [LARGE SCALE GENOMIC DNA]</scope>
</reference>
<dbReference type="Proteomes" id="UP001642483">
    <property type="component" value="Unassembled WGS sequence"/>
</dbReference>
<dbReference type="InterPro" id="IPR036078">
    <property type="entry name" value="Spo11/TopoVI_A_sf"/>
</dbReference>
<dbReference type="InterPro" id="IPR036388">
    <property type="entry name" value="WH-like_DNA-bd_sf"/>
</dbReference>
<comment type="catalytic activity">
    <reaction evidence="1 12">
        <text>ATP-dependent breakage, passage and rejoining of double-stranded DNA.</text>
        <dbReference type="EC" id="5.6.2.2"/>
    </reaction>
</comment>
<name>A0ABP0H294_CLALP</name>
<keyword evidence="8 12" id="KW-0799">Topoisomerase</keyword>
<evidence type="ECO:0000313" key="15">
    <source>
        <dbReference type="EMBL" id="CAK8698109.1"/>
    </source>
</evidence>
<evidence type="ECO:0000313" key="16">
    <source>
        <dbReference type="Proteomes" id="UP001642483"/>
    </source>
</evidence>
<dbReference type="PANTHER" id="PTHR10848:SF0">
    <property type="entry name" value="MEIOTIC RECOMBINATION PROTEIN SPO11"/>
    <property type="match status" value="1"/>
</dbReference>
<evidence type="ECO:0000256" key="5">
    <source>
        <dbReference type="ARBA" id="ARBA00012895"/>
    </source>
</evidence>
<dbReference type="InterPro" id="IPR013049">
    <property type="entry name" value="Spo11/TopoVI_A_N"/>
</dbReference>
<dbReference type="Pfam" id="PF21180">
    <property type="entry name" value="TOP6A-Spo11_Toprim"/>
    <property type="match status" value="1"/>
</dbReference>
<feature type="domain" description="Spo11/DNA topoisomerase VI subunit A N-terminal" evidence="13">
    <location>
        <begin position="104"/>
        <end position="164"/>
    </location>
</feature>